<dbReference type="KEGG" id="kpin:30172284"/>
<proteinExistence type="predicted"/>
<dbReference type="InterPro" id="IPR011990">
    <property type="entry name" value="TPR-like_helical_dom_sf"/>
</dbReference>
<dbReference type="AlphaFoldDB" id="A0A1B9I507"/>
<dbReference type="EMBL" id="KI894010">
    <property type="protein sequence ID" value="OCF50590.1"/>
    <property type="molecule type" value="Genomic_DNA"/>
</dbReference>
<reference evidence="1" key="2">
    <citation type="submission" date="2016-07" db="EMBL/GenBank/DDBJ databases">
        <title>Evolution of pathogenesis and genome organization in the Tremellales.</title>
        <authorList>
            <person name="Cuomo C."/>
            <person name="Litvintseva A."/>
            <person name="Heitman J."/>
            <person name="Chen Y."/>
            <person name="Sun S."/>
            <person name="Springer D."/>
            <person name="Dromer F."/>
            <person name="Young S."/>
            <person name="Zeng Q."/>
            <person name="Chapman S."/>
            <person name="Gujja S."/>
            <person name="Saif S."/>
            <person name="Birren B."/>
        </authorList>
    </citation>
    <scope>NUCLEOTIDE SEQUENCE</scope>
    <source>
        <strain evidence="1">CBS 10737</strain>
    </source>
</reference>
<protein>
    <submittedName>
        <fullName evidence="1">Uncharacterized protein</fullName>
    </submittedName>
</protein>
<gene>
    <name evidence="1" type="ORF">I206_03915</name>
</gene>
<dbReference type="STRING" id="1296096.A0A1B9I507"/>
<evidence type="ECO:0000313" key="1">
    <source>
        <dbReference type="EMBL" id="OCF50590.1"/>
    </source>
</evidence>
<accession>A0A1B9I507</accession>
<organism evidence="1">
    <name type="scientific">Kwoniella pini CBS 10737</name>
    <dbReference type="NCBI Taxonomy" id="1296096"/>
    <lineage>
        <taxon>Eukaryota</taxon>
        <taxon>Fungi</taxon>
        <taxon>Dikarya</taxon>
        <taxon>Basidiomycota</taxon>
        <taxon>Agaricomycotina</taxon>
        <taxon>Tremellomycetes</taxon>
        <taxon>Tremellales</taxon>
        <taxon>Cryptococcaceae</taxon>
        <taxon>Kwoniella</taxon>
    </lineage>
</organism>
<dbReference type="OrthoDB" id="10418338at2759"/>
<name>A0A1B9I507_9TREE</name>
<dbReference type="GeneID" id="30172284"/>
<dbReference type="Gene3D" id="1.25.40.10">
    <property type="entry name" value="Tetratricopeptide repeat domain"/>
    <property type="match status" value="1"/>
</dbReference>
<sequence length="303" mass="35687">MARFLTIEELWASWPMEKNPDRELWKYKGEYMLKPRGLPEDARVKDKHVYPSQRTDYDVTDPIRLEWRQERRREKLNVVTVVVVSFAPRDGSYIPWPGLQHDVFSKLWEEAHLDNHESLTVSQKVELAVAMKEEANCTFRRGDWKTAWHEYGRAWMQLLPYHIDAFPAGSEERNSLAEIENVIFGNMMSCAIACDRDKTMKFEDKRASYSIGITAGQLLVEQRFGSTVKQLNKALETSENHHKWLNNELHQIFRSRRDHDHKLHEEDYKLEIGLQTYSVLESICDRYPDEQTVASSDIIPIQY</sequence>
<dbReference type="RefSeq" id="XP_019011809.2">
    <property type="nucleotide sequence ID" value="XM_019155655.2"/>
</dbReference>
<reference evidence="1" key="1">
    <citation type="submission" date="2013-07" db="EMBL/GenBank/DDBJ databases">
        <title>The Genome Sequence of Cryptococcus pinus CBS10737.</title>
        <authorList>
            <consortium name="The Broad Institute Genome Sequencing Platform"/>
            <person name="Cuomo C."/>
            <person name="Litvintseva A."/>
            <person name="Chen Y."/>
            <person name="Heitman J."/>
            <person name="Sun S."/>
            <person name="Springer D."/>
            <person name="Dromer F."/>
            <person name="Young S.K."/>
            <person name="Zeng Q."/>
            <person name="Gargeya S."/>
            <person name="Fitzgerald M."/>
            <person name="Abouelleil A."/>
            <person name="Alvarado L."/>
            <person name="Berlin A.M."/>
            <person name="Chapman S.B."/>
            <person name="Dewar J."/>
            <person name="Goldberg J."/>
            <person name="Griggs A."/>
            <person name="Gujja S."/>
            <person name="Hansen M."/>
            <person name="Howarth C."/>
            <person name="Imamovic A."/>
            <person name="Larimer J."/>
            <person name="McCowan C."/>
            <person name="Murphy C."/>
            <person name="Pearson M."/>
            <person name="Priest M."/>
            <person name="Roberts A."/>
            <person name="Saif S."/>
            <person name="Shea T."/>
            <person name="Sykes S."/>
            <person name="Wortman J."/>
            <person name="Nusbaum C."/>
            <person name="Birren B."/>
        </authorList>
    </citation>
    <scope>NUCLEOTIDE SEQUENCE [LARGE SCALE GENOMIC DNA]</scope>
    <source>
        <strain evidence="1">CBS 10737</strain>
    </source>
</reference>